<feature type="region of interest" description="Disordered" evidence="5">
    <location>
        <begin position="1"/>
        <end position="49"/>
    </location>
</feature>
<proteinExistence type="inferred from homology"/>
<dbReference type="GO" id="GO:0003723">
    <property type="term" value="F:RNA binding"/>
    <property type="evidence" value="ECO:0007669"/>
    <property type="project" value="TreeGrafter"/>
</dbReference>
<evidence type="ECO:0000313" key="6">
    <source>
        <dbReference type="EMBL" id="OAF64624.1"/>
    </source>
</evidence>
<keyword evidence="2" id="KW-0507">mRNA processing</keyword>
<evidence type="ECO:0000256" key="4">
    <source>
        <dbReference type="SAM" id="Coils"/>
    </source>
</evidence>
<gene>
    <name evidence="6" type="ORF">A3Q56_07661</name>
</gene>
<evidence type="ECO:0000256" key="2">
    <source>
        <dbReference type="ARBA" id="ARBA00022664"/>
    </source>
</evidence>
<feature type="coiled-coil region" evidence="4">
    <location>
        <begin position="111"/>
        <end position="138"/>
    </location>
</feature>
<dbReference type="OrthoDB" id="30179at2759"/>
<keyword evidence="7" id="KW-1185">Reference proteome</keyword>
<organism evidence="6 7">
    <name type="scientific">Intoshia linei</name>
    <dbReference type="NCBI Taxonomy" id="1819745"/>
    <lineage>
        <taxon>Eukaryota</taxon>
        <taxon>Metazoa</taxon>
        <taxon>Spiralia</taxon>
        <taxon>Lophotrochozoa</taxon>
        <taxon>Mesozoa</taxon>
        <taxon>Orthonectida</taxon>
        <taxon>Rhopaluridae</taxon>
        <taxon>Intoshia</taxon>
    </lineage>
</organism>
<dbReference type="PANTHER" id="PTHR12718:SF2">
    <property type="entry name" value="SPLICEOSOME-ASSOCIATED PROTEIN CWC15 HOMOLOG"/>
    <property type="match status" value="1"/>
</dbReference>
<sequence>MTTAARPTFNPARGGSGKGENDLSSLSKQYSSRDMPAHTKLKYRKDGQNTAKDIKDKNFKRDLIEKEAKHLKSIKPIEIQKKKIRVELTTMELDADDPIDRYDTESDSDDDAALEAELRKIRKERLEEKNKIDEEKRVEDEKVRVDNIIKGNPLIHQTGEFKVKRRWDDDVVFKNCAKGISDHKKPVFINDSIRSEFHQKFMNKYMR</sequence>
<keyword evidence="3" id="KW-0508">mRNA splicing</keyword>
<feature type="compositionally biased region" description="Polar residues" evidence="5">
    <location>
        <begin position="22"/>
        <end position="32"/>
    </location>
</feature>
<dbReference type="PANTHER" id="PTHR12718">
    <property type="entry name" value="CELL CYCLE CONTROL PROTEIN CWF15"/>
    <property type="match status" value="1"/>
</dbReference>
<dbReference type="AlphaFoldDB" id="A0A177ATR7"/>
<dbReference type="InterPro" id="IPR006973">
    <property type="entry name" value="Cwf_Cwc_15"/>
</dbReference>
<dbReference type="GO" id="GO:0071013">
    <property type="term" value="C:catalytic step 2 spliceosome"/>
    <property type="evidence" value="ECO:0007669"/>
    <property type="project" value="TreeGrafter"/>
</dbReference>
<evidence type="ECO:0000256" key="1">
    <source>
        <dbReference type="ARBA" id="ARBA00006644"/>
    </source>
</evidence>
<dbReference type="Pfam" id="PF04889">
    <property type="entry name" value="Cwf_Cwc_15"/>
    <property type="match status" value="2"/>
</dbReference>
<protein>
    <submittedName>
        <fullName evidence="6">Uncharacterized protein</fullName>
    </submittedName>
</protein>
<evidence type="ECO:0000256" key="3">
    <source>
        <dbReference type="ARBA" id="ARBA00023187"/>
    </source>
</evidence>
<evidence type="ECO:0000313" key="7">
    <source>
        <dbReference type="Proteomes" id="UP000078046"/>
    </source>
</evidence>
<name>A0A177ATR7_9BILA</name>
<accession>A0A177ATR7</accession>
<evidence type="ECO:0000256" key="5">
    <source>
        <dbReference type="SAM" id="MobiDB-lite"/>
    </source>
</evidence>
<comment type="caution">
    <text evidence="6">The sequence shown here is derived from an EMBL/GenBank/DDBJ whole genome shotgun (WGS) entry which is preliminary data.</text>
</comment>
<keyword evidence="4" id="KW-0175">Coiled coil</keyword>
<comment type="similarity">
    <text evidence="1">Belongs to the CWC15 family.</text>
</comment>
<reference evidence="6 7" key="1">
    <citation type="submission" date="2016-04" db="EMBL/GenBank/DDBJ databases">
        <title>The genome of Intoshia linei affirms orthonectids as highly simplified spiralians.</title>
        <authorList>
            <person name="Mikhailov K.V."/>
            <person name="Slusarev G.S."/>
            <person name="Nikitin M.A."/>
            <person name="Logacheva M.D."/>
            <person name="Penin A."/>
            <person name="Aleoshin V."/>
            <person name="Panchin Y.V."/>
        </authorList>
    </citation>
    <scope>NUCLEOTIDE SEQUENCE [LARGE SCALE GENOMIC DNA]</scope>
    <source>
        <strain evidence="6">Intl2013</strain>
        <tissue evidence="6">Whole animal</tissue>
    </source>
</reference>
<dbReference type="GO" id="GO:0045292">
    <property type="term" value="P:mRNA cis splicing, via spliceosome"/>
    <property type="evidence" value="ECO:0007669"/>
    <property type="project" value="TreeGrafter"/>
</dbReference>
<dbReference type="Proteomes" id="UP000078046">
    <property type="component" value="Unassembled WGS sequence"/>
</dbReference>
<dbReference type="EMBL" id="LWCA01001714">
    <property type="protein sequence ID" value="OAF64624.1"/>
    <property type="molecule type" value="Genomic_DNA"/>
</dbReference>